<dbReference type="InterPro" id="IPR038078">
    <property type="entry name" value="PhoU-like_sf"/>
</dbReference>
<dbReference type="STRING" id="1121883.SAMN02745226_00018"/>
<proteinExistence type="inferred from homology"/>
<reference evidence="3" key="1">
    <citation type="submission" date="2016-12" db="EMBL/GenBank/DDBJ databases">
        <authorList>
            <person name="Varghese N."/>
            <person name="Submissions S."/>
        </authorList>
    </citation>
    <scope>NUCLEOTIDE SEQUENCE [LARGE SCALE GENOMIC DNA]</scope>
    <source>
        <strain evidence="3">DSM 13020</strain>
    </source>
</reference>
<sequence length="224" mass="25858">MANIFKKLIPYQSPLEMLSEHAVLCSQASQIMKDALGKYLDFQTVDEESKRIDELEDKADHIKVQVREIYGKLKWTYFNKSDFLDILHNVDTIIDLTDDIVKMLTMNRVENVSEEIKNDILRLADVVDKSVEHMSETVKRLRTIVESAFSQKEIKLEDESVAVVESEEHSSDELGLLIGKKLFAKKNEMNAVDIMFLNSVVILLMRIEDRAKNAVERIRMITHS</sequence>
<protein>
    <recommendedName>
        <fullName evidence="4">TIGR00153 family protein</fullName>
    </recommendedName>
</protein>
<organism evidence="2 3">
    <name type="scientific">Fervidobacterium gondwanense DSM 13020</name>
    <dbReference type="NCBI Taxonomy" id="1121883"/>
    <lineage>
        <taxon>Bacteria</taxon>
        <taxon>Thermotogati</taxon>
        <taxon>Thermotogota</taxon>
        <taxon>Thermotogae</taxon>
        <taxon>Thermotogales</taxon>
        <taxon>Fervidobacteriaceae</taxon>
        <taxon>Fervidobacterium</taxon>
    </lineage>
</organism>
<dbReference type="Pfam" id="PF01865">
    <property type="entry name" value="PhoU_div"/>
    <property type="match status" value="1"/>
</dbReference>
<evidence type="ECO:0000256" key="1">
    <source>
        <dbReference type="ARBA" id="ARBA00008591"/>
    </source>
</evidence>
<dbReference type="Gene3D" id="1.20.58.220">
    <property type="entry name" value="Phosphate transport system protein phou homolog 2, domain 2"/>
    <property type="match status" value="1"/>
</dbReference>
<dbReference type="InterPro" id="IPR002727">
    <property type="entry name" value="DUF47"/>
</dbReference>
<comment type="similarity">
    <text evidence="1">Belongs to the UPF0111 family.</text>
</comment>
<accession>A0A1M7RQU2</accession>
<dbReference type="PANTHER" id="PTHR36536:SF3">
    <property type="entry name" value="UPF0111 PROTEIN HI_1603"/>
    <property type="match status" value="1"/>
</dbReference>
<dbReference type="InterPro" id="IPR018445">
    <property type="entry name" value="Put_Phosphate_transp_reg"/>
</dbReference>
<dbReference type="OrthoDB" id="44671at2"/>
<dbReference type="EMBL" id="FRDJ01000001">
    <property type="protein sequence ID" value="SHN48599.1"/>
    <property type="molecule type" value="Genomic_DNA"/>
</dbReference>
<dbReference type="PANTHER" id="PTHR36536">
    <property type="entry name" value="UPF0111 PROTEIN HI_1603"/>
    <property type="match status" value="1"/>
</dbReference>
<keyword evidence="3" id="KW-1185">Reference proteome</keyword>
<evidence type="ECO:0008006" key="4">
    <source>
        <dbReference type="Google" id="ProtNLM"/>
    </source>
</evidence>
<dbReference type="RefSeq" id="WP_072757090.1">
    <property type="nucleotide sequence ID" value="NZ_FRDJ01000001.1"/>
</dbReference>
<gene>
    <name evidence="2" type="ORF">SAMN02745226_00018</name>
</gene>
<name>A0A1M7RQU2_FERGO</name>
<evidence type="ECO:0000313" key="3">
    <source>
        <dbReference type="Proteomes" id="UP000184207"/>
    </source>
</evidence>
<dbReference type="AlphaFoldDB" id="A0A1M7RQU2"/>
<dbReference type="Proteomes" id="UP000184207">
    <property type="component" value="Unassembled WGS sequence"/>
</dbReference>
<evidence type="ECO:0000313" key="2">
    <source>
        <dbReference type="EMBL" id="SHN48599.1"/>
    </source>
</evidence>